<keyword evidence="4" id="KW-1185">Reference proteome</keyword>
<sequence>MAPSTCSPWEEAFIITEGPSTPAAPQPSSNPPTKSLGRERPSAPGPARPICEAAQDARARNSPAASNLEAQCRATGGQETYYRLQLKQGGKYLDAVNCSDQVAVNAGSTYAAGACQLWRFVPAGDGWNRLQLKQGGKYLDAVNCSDQVALNAGSTYAAGACQLWRFVPAGDGWNRLQLKQGGKYLDASYCSDQVALNAGSTYAAGACQLWRLTSEIR</sequence>
<evidence type="ECO:0000256" key="1">
    <source>
        <dbReference type="SAM" id="MobiDB-lite"/>
    </source>
</evidence>
<organism evidence="3 4">
    <name type="scientific">Archangium lansingense</name>
    <dbReference type="NCBI Taxonomy" id="2995310"/>
    <lineage>
        <taxon>Bacteria</taxon>
        <taxon>Pseudomonadati</taxon>
        <taxon>Myxococcota</taxon>
        <taxon>Myxococcia</taxon>
        <taxon>Myxococcales</taxon>
        <taxon>Cystobacterineae</taxon>
        <taxon>Archangiaceae</taxon>
        <taxon>Archangium</taxon>
    </lineage>
</organism>
<reference evidence="3 4" key="1">
    <citation type="submission" date="2022-11" db="EMBL/GenBank/DDBJ databases">
        <title>Minimal conservation of predation-associated metabolite biosynthetic gene clusters underscores biosynthetic potential of Myxococcota including descriptions for ten novel species: Archangium lansinium sp. nov., Myxococcus landrumus sp. nov., Nannocystis bai.</title>
        <authorList>
            <person name="Ahearne A."/>
            <person name="Stevens C."/>
            <person name="Phillips K."/>
        </authorList>
    </citation>
    <scope>NUCLEOTIDE SEQUENCE [LARGE SCALE GENOMIC DNA]</scope>
    <source>
        <strain evidence="3 4">MIWBW</strain>
    </source>
</reference>
<comment type="caution">
    <text evidence="3">The sequence shown here is derived from an EMBL/GenBank/DDBJ whole genome shotgun (WGS) entry which is preliminary data.</text>
</comment>
<gene>
    <name evidence="3" type="ORF">OV287_09400</name>
</gene>
<dbReference type="InterPro" id="IPR000772">
    <property type="entry name" value="Ricin_B_lectin"/>
</dbReference>
<evidence type="ECO:0000259" key="2">
    <source>
        <dbReference type="Pfam" id="PF14200"/>
    </source>
</evidence>
<feature type="domain" description="Ricin B lectin" evidence="2">
    <location>
        <begin position="78"/>
        <end position="146"/>
    </location>
</feature>
<dbReference type="InterPro" id="IPR035992">
    <property type="entry name" value="Ricin_B-like_lectins"/>
</dbReference>
<evidence type="ECO:0000313" key="3">
    <source>
        <dbReference type="EMBL" id="MCY1074702.1"/>
    </source>
</evidence>
<dbReference type="Proteomes" id="UP001207654">
    <property type="component" value="Unassembled WGS sequence"/>
</dbReference>
<dbReference type="Pfam" id="PF14200">
    <property type="entry name" value="RicinB_lectin_2"/>
    <property type="match status" value="1"/>
</dbReference>
<dbReference type="RefSeq" id="WP_267533661.1">
    <property type="nucleotide sequence ID" value="NZ_JAPNKA010000001.1"/>
</dbReference>
<dbReference type="PROSITE" id="PS50231">
    <property type="entry name" value="RICIN_B_LECTIN"/>
    <property type="match status" value="1"/>
</dbReference>
<dbReference type="Gene3D" id="2.80.10.50">
    <property type="match status" value="2"/>
</dbReference>
<evidence type="ECO:0000313" key="4">
    <source>
        <dbReference type="Proteomes" id="UP001207654"/>
    </source>
</evidence>
<feature type="region of interest" description="Disordered" evidence="1">
    <location>
        <begin position="16"/>
        <end position="48"/>
    </location>
</feature>
<accession>A0ABT3ZZ64</accession>
<name>A0ABT3ZZ64_9BACT</name>
<dbReference type="EMBL" id="JAPNKA010000001">
    <property type="protein sequence ID" value="MCY1074702.1"/>
    <property type="molecule type" value="Genomic_DNA"/>
</dbReference>
<proteinExistence type="predicted"/>
<protein>
    <submittedName>
        <fullName evidence="3">RICIN domain-containing protein</fullName>
    </submittedName>
</protein>
<dbReference type="CDD" id="cd00161">
    <property type="entry name" value="beta-trefoil_Ricin-like"/>
    <property type="match status" value="1"/>
</dbReference>
<dbReference type="SUPFAM" id="SSF50370">
    <property type="entry name" value="Ricin B-like lectins"/>
    <property type="match status" value="1"/>
</dbReference>